<accession>A0A1A9EV88</accession>
<evidence type="ECO:0000256" key="2">
    <source>
        <dbReference type="ARBA" id="ARBA00022516"/>
    </source>
</evidence>
<comment type="function">
    <text evidence="10">Catalyzes the transfer of an acyl group from acyl-phosphate (acyl-PO(4)) to glycerol-3-phosphate (G3P) to form lysophosphatidic acid (LPA). This enzyme utilizes acyl-phosphate as fatty acyl donor, but not acyl-CoA or acyl-ACP.</text>
</comment>
<evidence type="ECO:0000256" key="5">
    <source>
        <dbReference type="ARBA" id="ARBA00022989"/>
    </source>
</evidence>
<evidence type="ECO:0000256" key="1">
    <source>
        <dbReference type="ARBA" id="ARBA00022475"/>
    </source>
</evidence>
<keyword evidence="11" id="KW-0012">Acyltransferase</keyword>
<comment type="pathway">
    <text evidence="10">Lipid metabolism; phospholipid metabolism.</text>
</comment>
<dbReference type="KEGG" id="mars:A8C75_04475"/>
<dbReference type="GO" id="GO:0005886">
    <property type="term" value="C:plasma membrane"/>
    <property type="evidence" value="ECO:0007669"/>
    <property type="project" value="UniProtKB-SubCell"/>
</dbReference>
<evidence type="ECO:0000256" key="3">
    <source>
        <dbReference type="ARBA" id="ARBA00022679"/>
    </source>
</evidence>
<keyword evidence="12" id="KW-1185">Reference proteome</keyword>
<name>A0A1A9EV88_9GAMM</name>
<dbReference type="UniPathway" id="UPA00085"/>
<comment type="similarity">
    <text evidence="10">Belongs to the PlsY family.</text>
</comment>
<comment type="subunit">
    <text evidence="10">Probably interacts with PlsX.</text>
</comment>
<sequence>MPGSETLLPILLAALAYLLGSVPTAVLVCRSMGLADPRQLGSGNPGTTNVLRQGNRTAAVLTLLGDVAKGALAVRLALYADLGSIQTGLCALAVLLGHIYPLFGRMRGGKGVATTFGLCLALSPPLGLIALGVWLLLAAIGKTASLASVGTALITPLATFMLLPEQLAAISLICLLLVLRHRDNIRRLLGGQEHRL</sequence>
<reference evidence="12" key="1">
    <citation type="submission" date="2016-05" db="EMBL/GenBank/DDBJ databases">
        <authorList>
            <person name="Baek K."/>
            <person name="Yang S.-J."/>
        </authorList>
    </citation>
    <scope>NUCLEOTIDE SEQUENCE [LARGE SCALE GENOMIC DNA]</scope>
    <source>
        <strain evidence="12">ST58-10</strain>
    </source>
</reference>
<dbReference type="NCBIfam" id="TIGR00023">
    <property type="entry name" value="glycerol-3-phosphate 1-O-acyltransferase PlsY"/>
    <property type="match status" value="1"/>
</dbReference>
<dbReference type="OrthoDB" id="9777124at2"/>
<dbReference type="AlphaFoldDB" id="A0A1A9EV88"/>
<comment type="subcellular location">
    <subcellularLocation>
        <location evidence="10">Cell membrane</location>
        <topology evidence="10">Multi-pass membrane protein</topology>
    </subcellularLocation>
</comment>
<dbReference type="STRING" id="1821621.A8C75_04475"/>
<organism evidence="11 12">
    <name type="scientific">Marinobacterium aestuarii</name>
    <dbReference type="NCBI Taxonomy" id="1821621"/>
    <lineage>
        <taxon>Bacteria</taxon>
        <taxon>Pseudomonadati</taxon>
        <taxon>Pseudomonadota</taxon>
        <taxon>Gammaproteobacteria</taxon>
        <taxon>Oceanospirillales</taxon>
        <taxon>Oceanospirillaceae</taxon>
        <taxon>Marinobacterium</taxon>
    </lineage>
</organism>
<gene>
    <name evidence="10" type="primary">plsY</name>
    <name evidence="11" type="ORF">A8C75_04475</name>
</gene>
<evidence type="ECO:0000256" key="8">
    <source>
        <dbReference type="ARBA" id="ARBA00023209"/>
    </source>
</evidence>
<keyword evidence="2 10" id="KW-0444">Lipid biosynthesis</keyword>
<evidence type="ECO:0000256" key="6">
    <source>
        <dbReference type="ARBA" id="ARBA00023098"/>
    </source>
</evidence>
<dbReference type="InterPro" id="IPR003811">
    <property type="entry name" value="G3P_acylTferase_PlsY"/>
</dbReference>
<feature type="transmembrane region" description="Helical" evidence="10">
    <location>
        <begin position="84"/>
        <end position="103"/>
    </location>
</feature>
<keyword evidence="5 10" id="KW-1133">Transmembrane helix</keyword>
<proteinExistence type="inferred from homology"/>
<keyword evidence="9 10" id="KW-1208">Phospholipid metabolism</keyword>
<keyword evidence="7 10" id="KW-0472">Membrane</keyword>
<dbReference type="Pfam" id="PF02660">
    <property type="entry name" value="G3P_acyltransf"/>
    <property type="match status" value="1"/>
</dbReference>
<keyword evidence="8 10" id="KW-0594">Phospholipid biosynthesis</keyword>
<keyword evidence="3 10" id="KW-0808">Transferase</keyword>
<dbReference type="EC" id="2.3.1.275" evidence="10"/>
<protein>
    <recommendedName>
        <fullName evidence="10">Glycerol-3-phosphate acyltransferase</fullName>
    </recommendedName>
    <alternativeName>
        <fullName evidence="10">Acyl-PO4 G3P acyltransferase</fullName>
    </alternativeName>
    <alternativeName>
        <fullName evidence="10">Acyl-phosphate--glycerol-3-phosphate acyltransferase</fullName>
    </alternativeName>
    <alternativeName>
        <fullName evidence="10">G3P acyltransferase</fullName>
        <shortName evidence="10">GPAT</shortName>
        <ecNumber evidence="10">2.3.1.275</ecNumber>
    </alternativeName>
    <alternativeName>
        <fullName evidence="10">Lysophosphatidic acid synthase</fullName>
        <shortName evidence="10">LPA synthase</shortName>
    </alternativeName>
</protein>
<evidence type="ECO:0000313" key="11">
    <source>
        <dbReference type="EMBL" id="ANG61805.1"/>
    </source>
</evidence>
<dbReference type="GO" id="GO:0008654">
    <property type="term" value="P:phospholipid biosynthetic process"/>
    <property type="evidence" value="ECO:0007669"/>
    <property type="project" value="UniProtKB-UniRule"/>
</dbReference>
<evidence type="ECO:0000256" key="10">
    <source>
        <dbReference type="HAMAP-Rule" id="MF_01043"/>
    </source>
</evidence>
<dbReference type="SMART" id="SM01207">
    <property type="entry name" value="G3P_acyltransf"/>
    <property type="match status" value="1"/>
</dbReference>
<feature type="transmembrane region" description="Helical" evidence="10">
    <location>
        <begin position="157"/>
        <end position="179"/>
    </location>
</feature>
<dbReference type="HAMAP" id="MF_01043">
    <property type="entry name" value="PlsY"/>
    <property type="match status" value="1"/>
</dbReference>
<feature type="transmembrane region" description="Helical" evidence="10">
    <location>
        <begin position="6"/>
        <end position="29"/>
    </location>
</feature>
<feature type="transmembrane region" description="Helical" evidence="10">
    <location>
        <begin position="115"/>
        <end position="137"/>
    </location>
</feature>
<dbReference type="EMBL" id="CP015839">
    <property type="protein sequence ID" value="ANG61805.1"/>
    <property type="molecule type" value="Genomic_DNA"/>
</dbReference>
<dbReference type="GO" id="GO:0043772">
    <property type="term" value="F:acyl-phosphate glycerol-3-phosphate acyltransferase activity"/>
    <property type="evidence" value="ECO:0007669"/>
    <property type="project" value="UniProtKB-UniRule"/>
</dbReference>
<comment type="catalytic activity">
    <reaction evidence="10">
        <text>an acyl phosphate + sn-glycerol 3-phosphate = a 1-acyl-sn-glycero-3-phosphate + phosphate</text>
        <dbReference type="Rhea" id="RHEA:34075"/>
        <dbReference type="ChEBI" id="CHEBI:43474"/>
        <dbReference type="ChEBI" id="CHEBI:57597"/>
        <dbReference type="ChEBI" id="CHEBI:57970"/>
        <dbReference type="ChEBI" id="CHEBI:59918"/>
        <dbReference type="EC" id="2.3.1.275"/>
    </reaction>
</comment>
<dbReference type="PANTHER" id="PTHR30309:SF0">
    <property type="entry name" value="GLYCEROL-3-PHOSPHATE ACYLTRANSFERASE-RELATED"/>
    <property type="match status" value="1"/>
</dbReference>
<dbReference type="Proteomes" id="UP000078070">
    <property type="component" value="Chromosome"/>
</dbReference>
<evidence type="ECO:0000256" key="4">
    <source>
        <dbReference type="ARBA" id="ARBA00022692"/>
    </source>
</evidence>
<evidence type="ECO:0000256" key="7">
    <source>
        <dbReference type="ARBA" id="ARBA00023136"/>
    </source>
</evidence>
<dbReference type="PANTHER" id="PTHR30309">
    <property type="entry name" value="INNER MEMBRANE PROTEIN YGIH"/>
    <property type="match status" value="1"/>
</dbReference>
<dbReference type="RefSeq" id="WP_067378704.1">
    <property type="nucleotide sequence ID" value="NZ_CP015839.1"/>
</dbReference>
<keyword evidence="4 10" id="KW-0812">Transmembrane</keyword>
<keyword evidence="1 10" id="KW-1003">Cell membrane</keyword>
<keyword evidence="6 10" id="KW-0443">Lipid metabolism</keyword>
<evidence type="ECO:0000256" key="9">
    <source>
        <dbReference type="ARBA" id="ARBA00023264"/>
    </source>
</evidence>
<reference evidence="11 12" key="2">
    <citation type="journal article" date="2018" name="Int. J. Syst. Evol. Microbiol.">
        <title>Marinobacterium aestuarii sp. nov., a benzene-degrading marine bacterium isolated from estuary sediment.</title>
        <authorList>
            <person name="Bae S.S."/>
            <person name="Jung J."/>
            <person name="Chung D."/>
            <person name="Baek K."/>
        </authorList>
    </citation>
    <scope>NUCLEOTIDE SEQUENCE [LARGE SCALE GENOMIC DNA]</scope>
    <source>
        <strain evidence="11 12">ST58-10</strain>
    </source>
</reference>
<evidence type="ECO:0000313" key="12">
    <source>
        <dbReference type="Proteomes" id="UP000078070"/>
    </source>
</evidence>